<evidence type="ECO:0000256" key="5">
    <source>
        <dbReference type="ARBA" id="ARBA00023242"/>
    </source>
</evidence>
<evidence type="ECO:0000313" key="10">
    <source>
        <dbReference type="Proteomes" id="UP001438707"/>
    </source>
</evidence>
<organism evidence="9 10">
    <name type="scientific">Apatococcus lobatus</name>
    <dbReference type="NCBI Taxonomy" id="904363"/>
    <lineage>
        <taxon>Eukaryota</taxon>
        <taxon>Viridiplantae</taxon>
        <taxon>Chlorophyta</taxon>
        <taxon>core chlorophytes</taxon>
        <taxon>Trebouxiophyceae</taxon>
        <taxon>Chlorellales</taxon>
        <taxon>Chlorellaceae</taxon>
        <taxon>Apatococcus</taxon>
    </lineage>
</organism>
<comment type="caution">
    <text evidence="9">The sequence shown here is derived from an EMBL/GenBank/DDBJ whole genome shotgun (WGS) entry which is preliminary data.</text>
</comment>
<dbReference type="GO" id="GO:0072686">
    <property type="term" value="C:mitotic spindle"/>
    <property type="evidence" value="ECO:0007669"/>
    <property type="project" value="TreeGrafter"/>
</dbReference>
<keyword evidence="4" id="KW-0498">Mitosis</keyword>
<dbReference type="AlphaFoldDB" id="A0AAW1S0Q3"/>
<dbReference type="SUPFAM" id="SSF75704">
    <property type="entry name" value="Mitotic arrest deficient-like 1, Mad1"/>
    <property type="match status" value="1"/>
</dbReference>
<evidence type="ECO:0000256" key="4">
    <source>
        <dbReference type="ARBA" id="ARBA00022776"/>
    </source>
</evidence>
<evidence type="ECO:0000256" key="8">
    <source>
        <dbReference type="SAM" id="MobiDB-lite"/>
    </source>
</evidence>
<dbReference type="InterPro" id="IPR008672">
    <property type="entry name" value="Mad1"/>
</dbReference>
<proteinExistence type="inferred from homology"/>
<keyword evidence="7" id="KW-0175">Coiled coil</keyword>
<protein>
    <recommendedName>
        <fullName evidence="11">Mitotic spindle assembly checkpoint protein MAD1</fullName>
    </recommendedName>
</protein>
<dbReference type="GO" id="GO:0000776">
    <property type="term" value="C:kinetochore"/>
    <property type="evidence" value="ECO:0007669"/>
    <property type="project" value="TreeGrafter"/>
</dbReference>
<evidence type="ECO:0000256" key="7">
    <source>
        <dbReference type="SAM" id="Coils"/>
    </source>
</evidence>
<reference evidence="9 10" key="1">
    <citation type="journal article" date="2024" name="Nat. Commun.">
        <title>Phylogenomics reveals the evolutionary origins of lichenization in chlorophyte algae.</title>
        <authorList>
            <person name="Puginier C."/>
            <person name="Libourel C."/>
            <person name="Otte J."/>
            <person name="Skaloud P."/>
            <person name="Haon M."/>
            <person name="Grisel S."/>
            <person name="Petersen M."/>
            <person name="Berrin J.G."/>
            <person name="Delaux P.M."/>
            <person name="Dal Grande F."/>
            <person name="Keller J."/>
        </authorList>
    </citation>
    <scope>NUCLEOTIDE SEQUENCE [LARGE SCALE GENOMIC DNA]</scope>
    <source>
        <strain evidence="9 10">SAG 2145</strain>
    </source>
</reference>
<dbReference type="PANTHER" id="PTHR23168">
    <property type="entry name" value="MITOTIC SPINDLE ASSEMBLY CHECKPOINT PROTEIN MAD1 MITOTIC ARREST DEFICIENT-LIKE PROTEIN 1"/>
    <property type="match status" value="1"/>
</dbReference>
<dbReference type="Gene3D" id="3.30.457.60">
    <property type="match status" value="1"/>
</dbReference>
<evidence type="ECO:0000256" key="2">
    <source>
        <dbReference type="ARBA" id="ARBA00008029"/>
    </source>
</evidence>
<dbReference type="PANTHER" id="PTHR23168:SF0">
    <property type="entry name" value="MITOTIC SPINDLE ASSEMBLY CHECKPOINT PROTEIN MAD1"/>
    <property type="match status" value="1"/>
</dbReference>
<feature type="coiled-coil region" evidence="7">
    <location>
        <begin position="54"/>
        <end position="120"/>
    </location>
</feature>
<dbReference type="GO" id="GO:0005635">
    <property type="term" value="C:nuclear envelope"/>
    <property type="evidence" value="ECO:0007669"/>
    <property type="project" value="TreeGrafter"/>
</dbReference>
<name>A0AAW1S0Q3_9CHLO</name>
<evidence type="ECO:0008006" key="11">
    <source>
        <dbReference type="Google" id="ProtNLM"/>
    </source>
</evidence>
<feature type="compositionally biased region" description="Polar residues" evidence="8">
    <location>
        <begin position="231"/>
        <end position="243"/>
    </location>
</feature>
<gene>
    <name evidence="9" type="ORF">WJX74_010992</name>
</gene>
<dbReference type="Pfam" id="PF05557">
    <property type="entry name" value="MAD"/>
    <property type="match status" value="1"/>
</dbReference>
<dbReference type="EMBL" id="JALJOS010000005">
    <property type="protein sequence ID" value="KAK9839177.1"/>
    <property type="molecule type" value="Genomic_DNA"/>
</dbReference>
<keyword evidence="6" id="KW-0131">Cell cycle</keyword>
<dbReference type="Gene3D" id="1.20.5.170">
    <property type="match status" value="1"/>
</dbReference>
<feature type="coiled-coil region" evidence="7">
    <location>
        <begin position="413"/>
        <end position="573"/>
    </location>
</feature>
<evidence type="ECO:0000256" key="1">
    <source>
        <dbReference type="ARBA" id="ARBA00004123"/>
    </source>
</evidence>
<sequence length="678" mass="76392">MMLRTPPSSRKRARLLEVGTPSEDRAILPLPDEQEPQALAAYRHRSAQKDRELLAKLQSENATLSLRLQTAEASSREFEGLCTSANKHREALIQQNREHLEELETQLRKEIERSSSLLAQKRRLELEYDEVSHASFTNEERARCAEKQMDQQLTAWAVEKHALQQAVSDARQSQAAADDAVRQTQQDQAARRLELQQAHEQIKHAAQMCEKTEHKRVAAEKMVIILRKQLQDQAESPRTSVRSGSDKDDAENHITYLQSQLQAQEQLVQEAQHIKERHRNMLIIQEKLHSAQARAQRAEAEEVVHVGTMDEALSTIVLLAKAEAQSTSASAEQTALLASKEEQLLRAQQELKHLESALATTHTAAASARSLAEMSDRKTRMLMQDNASLTSLLASYDSEKQMSGSEDPSRDRIKQLESSQQNLQQHLAEIEAKWRSSSLSLQEEQVAMVKAQERSDKLAAAKQRLEQTIDDLQAQISSLERRLGRGELNTETTKVLHFIRNPEAELARQADQAKLEGLQAENDALRMQLSQEMKTEPGSGAESVAAATAKAQVVSLERKVAEMEKVRTRLQQVFASHISTFREACYLLFGYRVDFAAEAASVSTSGASTITLKPQRSTSKRAEFVFRMSKSKEITLLPNDFTRQHLSKEVQTFLFGYKSVPAFTANYTMDMHQKEAIC</sequence>
<dbReference type="GO" id="GO:0051301">
    <property type="term" value="P:cell division"/>
    <property type="evidence" value="ECO:0007669"/>
    <property type="project" value="UniProtKB-KW"/>
</dbReference>
<evidence type="ECO:0000313" key="9">
    <source>
        <dbReference type="EMBL" id="KAK9839177.1"/>
    </source>
</evidence>
<keyword evidence="5" id="KW-0539">Nucleus</keyword>
<keyword evidence="3" id="KW-0132">Cell division</keyword>
<comment type="similarity">
    <text evidence="2">Belongs to the MAD1 family.</text>
</comment>
<evidence type="ECO:0000256" key="3">
    <source>
        <dbReference type="ARBA" id="ARBA00022618"/>
    </source>
</evidence>
<dbReference type="Proteomes" id="UP001438707">
    <property type="component" value="Unassembled WGS sequence"/>
</dbReference>
<accession>A0AAW1S0Q3</accession>
<evidence type="ECO:0000256" key="6">
    <source>
        <dbReference type="ARBA" id="ARBA00023306"/>
    </source>
</evidence>
<dbReference type="GO" id="GO:0007094">
    <property type="term" value="P:mitotic spindle assembly checkpoint signaling"/>
    <property type="evidence" value="ECO:0007669"/>
    <property type="project" value="InterPro"/>
</dbReference>
<keyword evidence="10" id="KW-1185">Reference proteome</keyword>
<feature type="coiled-coil region" evidence="7">
    <location>
        <begin position="330"/>
        <end position="357"/>
    </location>
</feature>
<dbReference type="GO" id="GO:0051315">
    <property type="term" value="P:attachment of mitotic spindle microtubules to kinetochore"/>
    <property type="evidence" value="ECO:0007669"/>
    <property type="project" value="TreeGrafter"/>
</dbReference>
<dbReference type="Gene3D" id="6.10.250.90">
    <property type="match status" value="1"/>
</dbReference>
<feature type="region of interest" description="Disordered" evidence="8">
    <location>
        <begin position="230"/>
        <end position="249"/>
    </location>
</feature>
<comment type="subcellular location">
    <subcellularLocation>
        <location evidence="1">Nucleus</location>
    </subcellularLocation>
</comment>